<evidence type="ECO:0000256" key="2">
    <source>
        <dbReference type="ARBA" id="ARBA00022737"/>
    </source>
</evidence>
<dbReference type="GO" id="GO:0009653">
    <property type="term" value="P:anatomical structure morphogenesis"/>
    <property type="evidence" value="ECO:0007669"/>
    <property type="project" value="TreeGrafter"/>
</dbReference>
<dbReference type="GO" id="GO:0016020">
    <property type="term" value="C:membrane"/>
    <property type="evidence" value="ECO:0007669"/>
    <property type="project" value="InterPro"/>
</dbReference>
<dbReference type="GO" id="GO:0005509">
    <property type="term" value="F:calcium ion binding"/>
    <property type="evidence" value="ECO:0007669"/>
    <property type="project" value="InterPro"/>
</dbReference>
<reference evidence="5" key="1">
    <citation type="journal article" date="2023" name="Comput. Struct. Biotechnol. J.">
        <title>Discovery of a novel marine Bacteroidetes with a rich repertoire of carbohydrate-active enzymes.</title>
        <authorList>
            <person name="Chen B."/>
            <person name="Liu G."/>
            <person name="Chen Q."/>
            <person name="Wang H."/>
            <person name="Liu L."/>
            <person name="Tang K."/>
        </authorList>
    </citation>
    <scope>NUCLEOTIDE SEQUENCE</scope>
    <source>
        <strain evidence="5">TK19036</strain>
    </source>
</reference>
<dbReference type="InterPro" id="IPR002126">
    <property type="entry name" value="Cadherin-like_dom"/>
</dbReference>
<dbReference type="SUPFAM" id="SSF49299">
    <property type="entry name" value="PKD domain"/>
    <property type="match status" value="2"/>
</dbReference>
<keyword evidence="1" id="KW-0732">Signal</keyword>
<dbReference type="EMBL" id="CP120682">
    <property type="protein sequence ID" value="WKN39463.1"/>
    <property type="molecule type" value="Genomic_DNA"/>
</dbReference>
<dbReference type="InterPro" id="IPR035986">
    <property type="entry name" value="PKD_dom_sf"/>
</dbReference>
<evidence type="ECO:0000313" key="5">
    <source>
        <dbReference type="EMBL" id="WKN39463.1"/>
    </source>
</evidence>
<feature type="domain" description="Cadherin" evidence="4">
    <location>
        <begin position="511"/>
        <end position="611"/>
    </location>
</feature>
<dbReference type="PROSITE" id="PS51854">
    <property type="entry name" value="CSPG"/>
    <property type="match status" value="2"/>
</dbReference>
<feature type="domain" description="Cadherin" evidence="4">
    <location>
        <begin position="34"/>
        <end position="145"/>
    </location>
</feature>
<reference evidence="5" key="2">
    <citation type="journal article" date="2024" name="Antonie Van Leeuwenhoek">
        <title>Roseihalotalea indica gen. nov., sp. nov., a halophilic Bacteroidetes from mesopelagic Southwest Indian Ocean with higher carbohydrate metabolic potential.</title>
        <authorList>
            <person name="Chen B."/>
            <person name="Zhang M."/>
            <person name="Lin D."/>
            <person name="Ye J."/>
            <person name="Tang K."/>
        </authorList>
    </citation>
    <scope>NUCLEOTIDE SEQUENCE</scope>
    <source>
        <strain evidence="5">TK19036</strain>
    </source>
</reference>
<evidence type="ECO:0000256" key="1">
    <source>
        <dbReference type="ARBA" id="ARBA00022729"/>
    </source>
</evidence>
<proteinExistence type="predicted"/>
<sequence length="1105" mass="115169">MMSVMAGMVFAASAFGSEYFKVMAPPTSLFLDDEISKESGEINDNTIAGQFVGTINANGGDGPFTFTLVEGEGDTDNSLFEIRGDSLYTAAYIDYETHTEALSIRVQADNGTDVQAFPISMPITDLQEGDFGGQGNEILVNTPTTNSQTNSAIARDANGNFVIVWQDRGFAIYAQRYDAQAKPIGGSIRVSNLNIGAELPDVAMADDGSFVVVWQGESQDGDGTAIAGKMFSNEAVAGTEFVVNSTIAGSQTNPKVAMNATGAFAVTWEGAGGADPDGVYVRTYSADGTPSGLQVPVNTTTADVQSDPNVAIDDNGNFVVVWTSQDQVDPASLGDIYFRSFASNLTGGTETLVNITTSNDQSLPDIAMDGNGAFIVVWQSEGQDGSLSGVYMQQFTNAGVAQGMEDVLVNSQTTGNQSAPSVSVNNNGGFAVAYTGINGTDNNNREIRVRRFLNGTAGADIEVNKIRPAQQRFPDIVINENGNFVICWESSNNGNYAIYAQRFYSNTAPTDISLDNTNIADGSMAGAPVGVFSTTDADAGDKFGYALVAGDGDTDNASFSIQANQLVLATTVDMATKASYSIRVRGLDALGASFDKAFTITVVEGGAIPVIATNNGVSLTQGGTVTISQDVLAVTDEDNTAEEITYTLVTLPANGTVQKDGTALEANGTFTQADINNGLITYVHDNTATTTDAFGFTVNDGQGGAVAETTFAITIGAASGAPTANAGADQTIADEDGDGMVDVVLDGSASTDDGTIASYAWIENESDTLATEVNPTVSLAVGVHTIALVVTDDEGMMASDTVVITVSAAGAPTANAGDDQTVTDEDGDGMADVVLDGSASTDDGNIASYAWIENESDTLATEVNPTVSLAVGVHTIALVVTDDEGMMASDTVIVTINEAGGENTAPVVSVNEGLNLAQQGDTVTITSEQLEVTDAESAPEAIIYTLTVVPTQGTLQRDGTDLAANGTFTQKDIDDGLIRYANSASSEASDSFSFTATDGGITTEETSFAITISVVTAIGDDIDNKLITVYPNPSQQVMFVKMDKQTHGDIRVKVSNSMGQLLKSVQLDAQNSAQHPIDISNLSKGTYFVRIEADNQTIIKKLIKE</sequence>
<dbReference type="GO" id="GO:0007156">
    <property type="term" value="P:homophilic cell adhesion via plasma membrane adhesion molecules"/>
    <property type="evidence" value="ECO:0007669"/>
    <property type="project" value="InterPro"/>
</dbReference>
<dbReference type="InterPro" id="IPR022409">
    <property type="entry name" value="PKD/Chitinase_dom"/>
</dbReference>
<dbReference type="SMART" id="SM00089">
    <property type="entry name" value="PKD"/>
    <property type="match status" value="2"/>
</dbReference>
<keyword evidence="2" id="KW-0677">Repeat</keyword>
<evidence type="ECO:0000256" key="3">
    <source>
        <dbReference type="ARBA" id="ARBA00023180"/>
    </source>
</evidence>
<dbReference type="InterPro" id="IPR051561">
    <property type="entry name" value="FRAS1_ECM"/>
</dbReference>
<gene>
    <name evidence="5" type="ORF">K4G66_12250</name>
</gene>
<accession>A0AA49GS03</accession>
<keyword evidence="3" id="KW-0325">Glycoprotein</keyword>
<dbReference type="InterPro" id="IPR013783">
    <property type="entry name" value="Ig-like_fold"/>
</dbReference>
<protein>
    <submittedName>
        <fullName evidence="5">Cadherin-like domain-containing protein</fullName>
    </submittedName>
</protein>
<dbReference type="Pfam" id="PF18962">
    <property type="entry name" value="Por_Secre_tail"/>
    <property type="match status" value="1"/>
</dbReference>
<dbReference type="NCBIfam" id="TIGR04183">
    <property type="entry name" value="Por_Secre_tail"/>
    <property type="match status" value="1"/>
</dbReference>
<dbReference type="Gene3D" id="2.60.40.10">
    <property type="entry name" value="Immunoglobulins"/>
    <property type="match status" value="2"/>
</dbReference>
<dbReference type="PANTHER" id="PTHR45739:SF8">
    <property type="entry name" value="FRAS1-RELATED EXTRACELLULAR MATRIX PROTEIN 1"/>
    <property type="match status" value="1"/>
</dbReference>
<dbReference type="Pfam" id="PF22352">
    <property type="entry name" value="K319L-like_PKD"/>
    <property type="match status" value="2"/>
</dbReference>
<evidence type="ECO:0000259" key="4">
    <source>
        <dbReference type="PROSITE" id="PS50268"/>
    </source>
</evidence>
<dbReference type="AlphaFoldDB" id="A0AA49GS03"/>
<dbReference type="PANTHER" id="PTHR45739">
    <property type="entry name" value="MATRIX PROTEIN, PUTATIVE-RELATED"/>
    <property type="match status" value="1"/>
</dbReference>
<organism evidence="5">
    <name type="scientific">Roseihalotalea indica</name>
    <dbReference type="NCBI Taxonomy" id="2867963"/>
    <lineage>
        <taxon>Bacteria</taxon>
        <taxon>Pseudomonadati</taxon>
        <taxon>Bacteroidota</taxon>
        <taxon>Cytophagia</taxon>
        <taxon>Cytophagales</taxon>
        <taxon>Catalimonadaceae</taxon>
        <taxon>Roseihalotalea</taxon>
    </lineage>
</organism>
<name>A0AA49GS03_9BACT</name>
<dbReference type="InterPro" id="IPR026444">
    <property type="entry name" value="Secre_tail"/>
</dbReference>
<dbReference type="PROSITE" id="PS50268">
    <property type="entry name" value="CADHERIN_2"/>
    <property type="match status" value="2"/>
</dbReference>
<dbReference type="Pfam" id="PF16184">
    <property type="entry name" value="Cadherin_3"/>
    <property type="match status" value="2"/>
</dbReference>
<dbReference type="InterPro" id="IPR039005">
    <property type="entry name" value="CSPG_rpt"/>
</dbReference>